<reference evidence="5 6" key="1">
    <citation type="submission" date="2020-10" db="EMBL/GenBank/DDBJ databases">
        <title>Plant Genome Project.</title>
        <authorList>
            <person name="Zhang R.-G."/>
        </authorList>
    </citation>
    <scope>NUCLEOTIDE SEQUENCE [LARGE SCALE GENOMIC DNA]</scope>
    <source>
        <strain evidence="5">FAFU-HL-1</strain>
        <tissue evidence="5">Leaf</tissue>
    </source>
</reference>
<keyword evidence="6" id="KW-1185">Reference proteome</keyword>
<dbReference type="GO" id="GO:0003723">
    <property type="term" value="F:RNA binding"/>
    <property type="evidence" value="ECO:0007669"/>
    <property type="project" value="UniProtKB-UniRule"/>
</dbReference>
<dbReference type="Gene3D" id="3.30.70.330">
    <property type="match status" value="1"/>
</dbReference>
<feature type="region of interest" description="Disordered" evidence="3">
    <location>
        <begin position="74"/>
        <end position="109"/>
    </location>
</feature>
<dbReference type="InterPro" id="IPR012677">
    <property type="entry name" value="Nucleotide-bd_a/b_plait_sf"/>
</dbReference>
<dbReference type="SUPFAM" id="SSF54928">
    <property type="entry name" value="RNA-binding domain, RBD"/>
    <property type="match status" value="1"/>
</dbReference>
<dbReference type="InterPro" id="IPR051106">
    <property type="entry name" value="RNA-bind/splicing_reg"/>
</dbReference>
<organism evidence="5 6">
    <name type="scientific">Salix dunnii</name>
    <dbReference type="NCBI Taxonomy" id="1413687"/>
    <lineage>
        <taxon>Eukaryota</taxon>
        <taxon>Viridiplantae</taxon>
        <taxon>Streptophyta</taxon>
        <taxon>Embryophyta</taxon>
        <taxon>Tracheophyta</taxon>
        <taxon>Spermatophyta</taxon>
        <taxon>Magnoliopsida</taxon>
        <taxon>eudicotyledons</taxon>
        <taxon>Gunneridae</taxon>
        <taxon>Pentapetalae</taxon>
        <taxon>rosids</taxon>
        <taxon>fabids</taxon>
        <taxon>Malpighiales</taxon>
        <taxon>Salicaceae</taxon>
        <taxon>Saliceae</taxon>
        <taxon>Salix</taxon>
    </lineage>
</organism>
<evidence type="ECO:0000256" key="1">
    <source>
        <dbReference type="ARBA" id="ARBA00022884"/>
    </source>
</evidence>
<dbReference type="Pfam" id="PF00076">
    <property type="entry name" value="RRM_1"/>
    <property type="match status" value="1"/>
</dbReference>
<evidence type="ECO:0000256" key="2">
    <source>
        <dbReference type="PROSITE-ProRule" id="PRU00176"/>
    </source>
</evidence>
<dbReference type="PROSITE" id="PS50102">
    <property type="entry name" value="RRM"/>
    <property type="match status" value="1"/>
</dbReference>
<dbReference type="OrthoDB" id="439808at2759"/>
<evidence type="ECO:0000256" key="3">
    <source>
        <dbReference type="SAM" id="MobiDB-lite"/>
    </source>
</evidence>
<dbReference type="EMBL" id="JADGMS010000002">
    <property type="protein sequence ID" value="KAF9687953.1"/>
    <property type="molecule type" value="Genomic_DNA"/>
</dbReference>
<evidence type="ECO:0000313" key="6">
    <source>
        <dbReference type="Proteomes" id="UP000657918"/>
    </source>
</evidence>
<proteinExistence type="predicted"/>
<dbReference type="PANTHER" id="PTHR48028">
    <property type="entry name" value="GLYCINE-RICH RNA-BINDING PROTEIN RZ1A"/>
    <property type="match status" value="1"/>
</dbReference>
<sequence>MFAKVEYRCFVGGLAWATTNPYEEIINSKIINDRETERSRGFGFVLLAMRDATEGVNGKDLDGCNITLIEAQSCGSGGGNERQMGHRDERNESKRQRLNSASAMAHSNS</sequence>
<dbReference type="InterPro" id="IPR035979">
    <property type="entry name" value="RBD_domain_sf"/>
</dbReference>
<gene>
    <name evidence="5" type="ORF">SADUNF_Sadunf02G0146700</name>
</gene>
<feature type="compositionally biased region" description="Basic and acidic residues" evidence="3">
    <location>
        <begin position="83"/>
        <end position="95"/>
    </location>
</feature>
<feature type="compositionally biased region" description="Polar residues" evidence="3">
    <location>
        <begin position="98"/>
        <end position="109"/>
    </location>
</feature>
<dbReference type="AlphaFoldDB" id="A0A835N7Y3"/>
<dbReference type="PANTHER" id="PTHR48028:SF2">
    <property type="entry name" value="GLYCINE-RICH RNA-BINDING PROTEIN RZ1A"/>
    <property type="match status" value="1"/>
</dbReference>
<comment type="caution">
    <text evidence="5">The sequence shown here is derived from an EMBL/GenBank/DDBJ whole genome shotgun (WGS) entry which is preliminary data.</text>
</comment>
<dbReference type="InterPro" id="IPR000504">
    <property type="entry name" value="RRM_dom"/>
</dbReference>
<evidence type="ECO:0000313" key="5">
    <source>
        <dbReference type="EMBL" id="KAF9687953.1"/>
    </source>
</evidence>
<keyword evidence="1 2" id="KW-0694">RNA-binding</keyword>
<accession>A0A835N7Y3</accession>
<evidence type="ECO:0000259" key="4">
    <source>
        <dbReference type="PROSITE" id="PS50102"/>
    </source>
</evidence>
<feature type="domain" description="RRM" evidence="4">
    <location>
        <begin position="1"/>
        <end position="73"/>
    </location>
</feature>
<name>A0A835N7Y3_9ROSI</name>
<dbReference type="Proteomes" id="UP000657918">
    <property type="component" value="Unassembled WGS sequence"/>
</dbReference>
<protein>
    <recommendedName>
        <fullName evidence="4">RRM domain-containing protein</fullName>
    </recommendedName>
</protein>